<dbReference type="CDD" id="cd00593">
    <property type="entry name" value="RIBOc"/>
    <property type="match status" value="1"/>
</dbReference>
<dbReference type="FunFam" id="1.10.1520.10:FF:000018">
    <property type="entry name" value="RNase III domain protein"/>
    <property type="match status" value="1"/>
</dbReference>
<dbReference type="PANTHER" id="PTHR28160">
    <property type="entry name" value="54S RIBOSOMAL PROTEIN L15, MITOCHONDRIAL"/>
    <property type="match status" value="1"/>
</dbReference>
<comment type="caution">
    <text evidence="3">The sequence shown here is derived from an EMBL/GenBank/DDBJ whole genome shotgun (WGS) entry which is preliminary data.</text>
</comment>
<dbReference type="PANTHER" id="PTHR28160:SF1">
    <property type="entry name" value="LARGE RIBOSOMAL SUBUNIT PROTEIN ML57"/>
    <property type="match status" value="1"/>
</dbReference>
<name>A0AAD6CL31_9EURO</name>
<dbReference type="AlphaFoldDB" id="A0AAD6CL31"/>
<dbReference type="Gene3D" id="1.10.1520.10">
    <property type="entry name" value="Ribonuclease III domain"/>
    <property type="match status" value="1"/>
</dbReference>
<protein>
    <recommendedName>
        <fullName evidence="2">RNase III domain-containing protein</fullName>
    </recommendedName>
</protein>
<dbReference type="GO" id="GO:0032543">
    <property type="term" value="P:mitochondrial translation"/>
    <property type="evidence" value="ECO:0007669"/>
    <property type="project" value="InterPro"/>
</dbReference>
<evidence type="ECO:0000313" key="3">
    <source>
        <dbReference type="EMBL" id="KAJ5524219.1"/>
    </source>
</evidence>
<feature type="region of interest" description="Disordered" evidence="1">
    <location>
        <begin position="28"/>
        <end position="62"/>
    </location>
</feature>
<gene>
    <name evidence="3" type="ORF">N7494_010869</name>
</gene>
<dbReference type="GO" id="GO:0004525">
    <property type="term" value="F:ribonuclease III activity"/>
    <property type="evidence" value="ECO:0007669"/>
    <property type="project" value="InterPro"/>
</dbReference>
<dbReference type="InterPro" id="IPR040030">
    <property type="entry name" value="Ribosomal_mL57"/>
</dbReference>
<dbReference type="GO" id="GO:0006396">
    <property type="term" value="P:RNA processing"/>
    <property type="evidence" value="ECO:0007669"/>
    <property type="project" value="InterPro"/>
</dbReference>
<proteinExistence type="predicted"/>
<organism evidence="3 4">
    <name type="scientific">Penicillium frequentans</name>
    <dbReference type="NCBI Taxonomy" id="3151616"/>
    <lineage>
        <taxon>Eukaryota</taxon>
        <taxon>Fungi</taxon>
        <taxon>Dikarya</taxon>
        <taxon>Ascomycota</taxon>
        <taxon>Pezizomycotina</taxon>
        <taxon>Eurotiomycetes</taxon>
        <taxon>Eurotiomycetidae</taxon>
        <taxon>Eurotiales</taxon>
        <taxon>Aspergillaceae</taxon>
        <taxon>Penicillium</taxon>
    </lineage>
</organism>
<dbReference type="SUPFAM" id="SSF69065">
    <property type="entry name" value="RNase III domain-like"/>
    <property type="match status" value="1"/>
</dbReference>
<dbReference type="InterPro" id="IPR000999">
    <property type="entry name" value="RNase_III_dom"/>
</dbReference>
<dbReference type="Proteomes" id="UP001220324">
    <property type="component" value="Unassembled WGS sequence"/>
</dbReference>
<keyword evidence="4" id="KW-1185">Reference proteome</keyword>
<dbReference type="GO" id="GO:0003735">
    <property type="term" value="F:structural constituent of ribosome"/>
    <property type="evidence" value="ECO:0007669"/>
    <property type="project" value="InterPro"/>
</dbReference>
<accession>A0AAD6CL31</accession>
<evidence type="ECO:0000259" key="2">
    <source>
        <dbReference type="Pfam" id="PF14622"/>
    </source>
</evidence>
<dbReference type="GO" id="GO:0005762">
    <property type="term" value="C:mitochondrial large ribosomal subunit"/>
    <property type="evidence" value="ECO:0007669"/>
    <property type="project" value="InterPro"/>
</dbReference>
<reference evidence="3 4" key="1">
    <citation type="journal article" date="2023" name="IMA Fungus">
        <title>Comparative genomic study of the Penicillium genus elucidates a diverse pangenome and 15 lateral gene transfer events.</title>
        <authorList>
            <person name="Petersen C."/>
            <person name="Sorensen T."/>
            <person name="Nielsen M.R."/>
            <person name="Sondergaard T.E."/>
            <person name="Sorensen J.L."/>
            <person name="Fitzpatrick D.A."/>
            <person name="Frisvad J.C."/>
            <person name="Nielsen K.L."/>
        </authorList>
    </citation>
    <scope>NUCLEOTIDE SEQUENCE [LARGE SCALE GENOMIC DNA]</scope>
    <source>
        <strain evidence="3 4">IBT 35679</strain>
    </source>
</reference>
<evidence type="ECO:0000313" key="4">
    <source>
        <dbReference type="Proteomes" id="UP001220324"/>
    </source>
</evidence>
<dbReference type="Pfam" id="PF14622">
    <property type="entry name" value="Ribonucleas_3_3"/>
    <property type="match status" value="1"/>
</dbReference>
<evidence type="ECO:0000256" key="1">
    <source>
        <dbReference type="SAM" id="MobiDB-lite"/>
    </source>
</evidence>
<sequence>MASNLSTRAVRSACLASKAAPRPLTTLIPRRSVSSASDAPEPLVNQADQPRWSYTPPKTKAPFSMRMHSKRPQFHNNNDPEVLDQFYIRMLGNGGEKLLSDEVKWLAVTHKSFDQGRRGFNDRLAFLGKRIVQLQTSLALAQSTGTASSAPKTDQFGRVPFAHPSLEGLGSLSTSTKSFLTDRTKMAELARKYDMQKVVRWEPRKPDNLIASGLELVLAHTMYAVIGAVSLEKGGLVANKLAQERILEPLGIKSVS</sequence>
<dbReference type="EMBL" id="JAQIZZ010000008">
    <property type="protein sequence ID" value="KAJ5524219.1"/>
    <property type="molecule type" value="Genomic_DNA"/>
</dbReference>
<dbReference type="InterPro" id="IPR036389">
    <property type="entry name" value="RNase_III_sf"/>
</dbReference>
<feature type="domain" description="RNase III" evidence="2">
    <location>
        <begin position="101"/>
        <end position="249"/>
    </location>
</feature>